<protein>
    <submittedName>
        <fullName evidence="1">Uncharacterized protein</fullName>
    </submittedName>
</protein>
<proteinExistence type="predicted"/>
<sequence length="122" mass="13815">MGPAAPPLNQGNSALLWALWHDVDPSELFLESKETDRATTSMSLQSYESPYKYTPSFAFPSRRSHYAEVTRVRAKQNAARTKYCSTAPSIQPIVEEEEIAVKAKPSICEYILQMLNFHIHLI</sequence>
<keyword evidence="2" id="KW-1185">Reference proteome</keyword>
<evidence type="ECO:0000313" key="1">
    <source>
        <dbReference type="EMBL" id="KAF6032097.1"/>
    </source>
</evidence>
<dbReference type="EMBL" id="VXIV02001535">
    <property type="protein sequence ID" value="KAF6032097.1"/>
    <property type="molecule type" value="Genomic_DNA"/>
</dbReference>
<accession>A0A7J7K1M1</accession>
<dbReference type="Proteomes" id="UP000593567">
    <property type="component" value="Unassembled WGS sequence"/>
</dbReference>
<dbReference type="AlphaFoldDB" id="A0A7J7K1M1"/>
<comment type="caution">
    <text evidence="1">The sequence shown here is derived from an EMBL/GenBank/DDBJ whole genome shotgun (WGS) entry which is preliminary data.</text>
</comment>
<organism evidence="1 2">
    <name type="scientific">Bugula neritina</name>
    <name type="common">Brown bryozoan</name>
    <name type="synonym">Sertularia neritina</name>
    <dbReference type="NCBI Taxonomy" id="10212"/>
    <lineage>
        <taxon>Eukaryota</taxon>
        <taxon>Metazoa</taxon>
        <taxon>Spiralia</taxon>
        <taxon>Lophotrochozoa</taxon>
        <taxon>Bryozoa</taxon>
        <taxon>Gymnolaemata</taxon>
        <taxon>Cheilostomatida</taxon>
        <taxon>Flustrina</taxon>
        <taxon>Buguloidea</taxon>
        <taxon>Bugulidae</taxon>
        <taxon>Bugula</taxon>
    </lineage>
</organism>
<reference evidence="1" key="1">
    <citation type="submission" date="2020-06" db="EMBL/GenBank/DDBJ databases">
        <title>Draft genome of Bugula neritina, a colonial animal packing powerful symbionts and potential medicines.</title>
        <authorList>
            <person name="Rayko M."/>
        </authorList>
    </citation>
    <scope>NUCLEOTIDE SEQUENCE [LARGE SCALE GENOMIC DNA]</scope>
    <source>
        <strain evidence="1">Kwan_BN1</strain>
    </source>
</reference>
<evidence type="ECO:0000313" key="2">
    <source>
        <dbReference type="Proteomes" id="UP000593567"/>
    </source>
</evidence>
<gene>
    <name evidence="1" type="ORF">EB796_009597</name>
</gene>
<name>A0A7J7K1M1_BUGNE</name>